<organism evidence="1 2">
    <name type="scientific">Didymella exigua CBS 183.55</name>
    <dbReference type="NCBI Taxonomy" id="1150837"/>
    <lineage>
        <taxon>Eukaryota</taxon>
        <taxon>Fungi</taxon>
        <taxon>Dikarya</taxon>
        <taxon>Ascomycota</taxon>
        <taxon>Pezizomycotina</taxon>
        <taxon>Dothideomycetes</taxon>
        <taxon>Pleosporomycetidae</taxon>
        <taxon>Pleosporales</taxon>
        <taxon>Pleosporineae</taxon>
        <taxon>Didymellaceae</taxon>
        <taxon>Didymella</taxon>
    </lineage>
</organism>
<dbReference type="OrthoDB" id="2958217at2759"/>
<name>A0A6A5R9A5_9PLEO</name>
<sequence>MICERLERHGRVTNAENYRAHVEGKYQLVNDTSVTVSTNGYHAAADQKAHQFVFTCGPLKRENVATQQLTEDTAVSWLAVEADENSASAEAVTTLPLAVSSLSDRTFSLINSWITSCVDGHEKCQMGYTHEELQHAGLVDDEGARLRARYSEEDGELPTRLFDVEFFEDHVMLIDSASSRGKKMIYCIEPRLGRDEAFQDRNRYLRQTSN</sequence>
<dbReference type="Proteomes" id="UP000800082">
    <property type="component" value="Unassembled WGS sequence"/>
</dbReference>
<dbReference type="AlphaFoldDB" id="A0A6A5R9A5"/>
<accession>A0A6A5R9A5</accession>
<evidence type="ECO:0000313" key="1">
    <source>
        <dbReference type="EMBL" id="KAF1924123.1"/>
    </source>
</evidence>
<reference evidence="1" key="1">
    <citation type="journal article" date="2020" name="Stud. Mycol.">
        <title>101 Dothideomycetes genomes: a test case for predicting lifestyles and emergence of pathogens.</title>
        <authorList>
            <person name="Haridas S."/>
            <person name="Albert R."/>
            <person name="Binder M."/>
            <person name="Bloem J."/>
            <person name="Labutti K."/>
            <person name="Salamov A."/>
            <person name="Andreopoulos B."/>
            <person name="Baker S."/>
            <person name="Barry K."/>
            <person name="Bills G."/>
            <person name="Bluhm B."/>
            <person name="Cannon C."/>
            <person name="Castanera R."/>
            <person name="Culley D."/>
            <person name="Daum C."/>
            <person name="Ezra D."/>
            <person name="Gonzalez J."/>
            <person name="Henrissat B."/>
            <person name="Kuo A."/>
            <person name="Liang C."/>
            <person name="Lipzen A."/>
            <person name="Lutzoni F."/>
            <person name="Magnuson J."/>
            <person name="Mondo S."/>
            <person name="Nolan M."/>
            <person name="Ohm R."/>
            <person name="Pangilinan J."/>
            <person name="Park H.-J."/>
            <person name="Ramirez L."/>
            <person name="Alfaro M."/>
            <person name="Sun H."/>
            <person name="Tritt A."/>
            <person name="Yoshinaga Y."/>
            <person name="Zwiers L.-H."/>
            <person name="Turgeon B."/>
            <person name="Goodwin S."/>
            <person name="Spatafora J."/>
            <person name="Crous P."/>
            <person name="Grigoriev I."/>
        </authorList>
    </citation>
    <scope>NUCLEOTIDE SEQUENCE</scope>
    <source>
        <strain evidence="1">CBS 183.55</strain>
    </source>
</reference>
<dbReference type="EMBL" id="ML978997">
    <property type="protein sequence ID" value="KAF1924123.1"/>
    <property type="molecule type" value="Genomic_DNA"/>
</dbReference>
<keyword evidence="2" id="KW-1185">Reference proteome</keyword>
<evidence type="ECO:0000313" key="2">
    <source>
        <dbReference type="Proteomes" id="UP000800082"/>
    </source>
</evidence>
<dbReference type="RefSeq" id="XP_033444376.1">
    <property type="nucleotide sequence ID" value="XM_033589089.1"/>
</dbReference>
<protein>
    <submittedName>
        <fullName evidence="1">Uncharacterized protein</fullName>
    </submittedName>
</protein>
<dbReference type="GeneID" id="54346736"/>
<proteinExistence type="predicted"/>
<gene>
    <name evidence="1" type="ORF">M421DRAFT_298559</name>
</gene>